<dbReference type="EMBL" id="CP020748">
    <property type="protein sequence ID" value="ARJ25918.1"/>
    <property type="molecule type" value="Genomic_DNA"/>
</dbReference>
<protein>
    <submittedName>
        <fullName evidence="1">Uncharacterized protein</fullName>
    </submittedName>
</protein>
<organism evidence="1 2">
    <name type="scientific">Bacillus mycoides</name>
    <dbReference type="NCBI Taxonomy" id="1405"/>
    <lineage>
        <taxon>Bacteria</taxon>
        <taxon>Bacillati</taxon>
        <taxon>Bacillota</taxon>
        <taxon>Bacilli</taxon>
        <taxon>Bacillales</taxon>
        <taxon>Bacillaceae</taxon>
        <taxon>Bacillus</taxon>
        <taxon>Bacillus cereus group</taxon>
    </lineage>
</organism>
<evidence type="ECO:0000313" key="1">
    <source>
        <dbReference type="EMBL" id="ARJ25918.1"/>
    </source>
</evidence>
<geneLocation type="plasmid" evidence="1 2">
    <name>unnamed5</name>
</geneLocation>
<name>A0A1W6AJ82_BACMY</name>
<sequence>MKTEEKKRKTRSDKKKDIKPTVSINLKETISRISYITTTPVKDVSEHICSIGLYSKQVMDLLSEYFRRDLVFGNTCYVGNLERTSLQRQKIDGLTDRITIRFTQEIAEKINSLAYALDVTPSKATAILLEVSLKNSTITNKYLKMYLQEQLDPGRLKELKKIIKFINQNNPYEEEFSWTEFMSYIFEEVKSNTKNIPGAINEWIDKYK</sequence>
<proteinExistence type="predicted"/>
<reference evidence="1 2" key="1">
    <citation type="submission" date="2017-04" db="EMBL/GenBank/DDBJ databases">
        <title>The Characteristic of a Fine Plant Growth-Promoting Rhizobacteria Bacillus mycoides Gnyt1 and its Whole Genome Sequencing Analysis.</title>
        <authorList>
            <person name="Li J.H."/>
            <person name="Yao T."/>
        </authorList>
    </citation>
    <scope>NUCLEOTIDE SEQUENCE [LARGE SCALE GENOMIC DNA]</scope>
    <source>
        <strain evidence="1 2">Gnyt1</strain>
        <plasmid evidence="2">Plasmid unnamed5</plasmid>
    </source>
</reference>
<dbReference type="AlphaFoldDB" id="A0A1W6AJ82"/>
<evidence type="ECO:0000313" key="2">
    <source>
        <dbReference type="Proteomes" id="UP000192932"/>
    </source>
</evidence>
<dbReference type="RefSeq" id="WP_085313605.1">
    <property type="nucleotide sequence ID" value="NZ_CP020748.1"/>
</dbReference>
<accession>A0A1W6AJ82</accession>
<keyword evidence="1" id="KW-0614">Plasmid</keyword>
<dbReference type="Proteomes" id="UP000192932">
    <property type="component" value="Plasmid unnamed5"/>
</dbReference>
<gene>
    <name evidence="1" type="ORF">B7492_33320</name>
</gene>